<dbReference type="InterPro" id="IPR021147">
    <property type="entry name" value="DUF697"/>
</dbReference>
<evidence type="ECO:0000256" key="5">
    <source>
        <dbReference type="ARBA" id="ARBA00022692"/>
    </source>
</evidence>
<evidence type="ECO:0000256" key="1">
    <source>
        <dbReference type="ARBA" id="ARBA00004429"/>
    </source>
</evidence>
<dbReference type="AlphaFoldDB" id="A0A1I4STE0"/>
<gene>
    <name evidence="9" type="ORF">SAMN05216217_11163</name>
</gene>
<feature type="transmembrane region" description="Helical" evidence="8">
    <location>
        <begin position="96"/>
        <end position="115"/>
    </location>
</feature>
<keyword evidence="5 8" id="KW-0812">Transmembrane</keyword>
<evidence type="ECO:0000256" key="7">
    <source>
        <dbReference type="ARBA" id="ARBA00023136"/>
    </source>
</evidence>
<dbReference type="NCBIfam" id="TIGR01620">
    <property type="entry name" value="hyp_HI0043"/>
    <property type="match status" value="1"/>
</dbReference>
<reference evidence="10" key="1">
    <citation type="submission" date="2016-10" db="EMBL/GenBank/DDBJ databases">
        <authorList>
            <person name="Varghese N."/>
            <person name="Submissions S."/>
        </authorList>
    </citation>
    <scope>NUCLEOTIDE SEQUENCE [LARGE SCALE GENOMIC DNA]</scope>
    <source>
        <strain evidence="10">DSM 24213</strain>
    </source>
</reference>
<evidence type="ECO:0000313" key="10">
    <source>
        <dbReference type="Proteomes" id="UP000243629"/>
    </source>
</evidence>
<dbReference type="STRING" id="1720063.SAMN05216217_11163"/>
<keyword evidence="10" id="KW-1185">Reference proteome</keyword>
<dbReference type="OrthoDB" id="958025at2"/>
<organism evidence="9 10">
    <name type="scientific">Halopseudomonas yangmingensis</name>
    <dbReference type="NCBI Taxonomy" id="1720063"/>
    <lineage>
        <taxon>Bacteria</taxon>
        <taxon>Pseudomonadati</taxon>
        <taxon>Pseudomonadota</taxon>
        <taxon>Gammaproteobacteria</taxon>
        <taxon>Pseudomonadales</taxon>
        <taxon>Pseudomonadaceae</taxon>
        <taxon>Halopseudomonas</taxon>
    </lineage>
</organism>
<protein>
    <submittedName>
        <fullName evidence="9">Putative membrane protein</fullName>
    </submittedName>
</protein>
<evidence type="ECO:0000256" key="2">
    <source>
        <dbReference type="ARBA" id="ARBA00008255"/>
    </source>
</evidence>
<dbReference type="Proteomes" id="UP000243629">
    <property type="component" value="Unassembled WGS sequence"/>
</dbReference>
<comment type="subcellular location">
    <subcellularLocation>
        <location evidence="1">Cell inner membrane</location>
        <topology evidence="1">Multi-pass membrane protein</topology>
    </subcellularLocation>
</comment>
<comment type="similarity">
    <text evidence="2">Belongs to the UPF0283 family.</text>
</comment>
<feature type="transmembrane region" description="Helical" evidence="8">
    <location>
        <begin position="208"/>
        <end position="229"/>
    </location>
</feature>
<keyword evidence="4" id="KW-0997">Cell inner membrane</keyword>
<feature type="transmembrane region" description="Helical" evidence="8">
    <location>
        <begin position="69"/>
        <end position="90"/>
    </location>
</feature>
<accession>A0A1I4STE0</accession>
<evidence type="ECO:0000256" key="4">
    <source>
        <dbReference type="ARBA" id="ARBA00022519"/>
    </source>
</evidence>
<evidence type="ECO:0000313" key="9">
    <source>
        <dbReference type="EMBL" id="SFM67702.1"/>
    </source>
</evidence>
<evidence type="ECO:0000256" key="6">
    <source>
        <dbReference type="ARBA" id="ARBA00022989"/>
    </source>
</evidence>
<dbReference type="EMBL" id="FOUI01000011">
    <property type="protein sequence ID" value="SFM67702.1"/>
    <property type="molecule type" value="Genomic_DNA"/>
</dbReference>
<dbReference type="PANTHER" id="PTHR39342:SF1">
    <property type="entry name" value="UPF0283 MEMBRANE PROTEIN YCJF"/>
    <property type="match status" value="1"/>
</dbReference>
<sequence length="346" mass="37950">MTEQRTRILEQWEAVPEDSTQSSPSKILDQLDEAELQALDASEAAALPELAEGLAVRPGSPWPRRFWRLLLLLIVAGVGTEWLQLVFAAWDWQPLAGAAVAAAGGGLGVTAVLAWRDLRRQRLRISGLEQLRNEMQQALQGRDQRLAVDWLERLQGLHRGSGLESSLNAACSGLDGSHTAQEVCQRLNQQFYQPLDTRARQLVRRESASTGLLVATSPWVSLDLLLVVWRNLRMMQKVAQGYGLPVGQLSRWRLAQQVLRNIALAGGTELAIGALSDSLLSGMFEKIAARVGQGMGVGLYSARLGHFTLDLCRAVPLPSREGLAEDNRGVLQAMRERLAGGDRDTL</sequence>
<proteinExistence type="inferred from homology"/>
<dbReference type="InterPro" id="IPR006507">
    <property type="entry name" value="UPF0283"/>
</dbReference>
<dbReference type="RefSeq" id="WP_093476729.1">
    <property type="nucleotide sequence ID" value="NZ_FOUI01000011.1"/>
</dbReference>
<evidence type="ECO:0000256" key="3">
    <source>
        <dbReference type="ARBA" id="ARBA00022475"/>
    </source>
</evidence>
<dbReference type="Pfam" id="PF05128">
    <property type="entry name" value="DUF697"/>
    <property type="match status" value="1"/>
</dbReference>
<dbReference type="GO" id="GO:0005886">
    <property type="term" value="C:plasma membrane"/>
    <property type="evidence" value="ECO:0007669"/>
    <property type="project" value="UniProtKB-SubCell"/>
</dbReference>
<keyword evidence="6 8" id="KW-1133">Transmembrane helix</keyword>
<name>A0A1I4STE0_9GAMM</name>
<keyword evidence="7 8" id="KW-0472">Membrane</keyword>
<evidence type="ECO:0000256" key="8">
    <source>
        <dbReference type="SAM" id="Phobius"/>
    </source>
</evidence>
<keyword evidence="3" id="KW-1003">Cell membrane</keyword>
<dbReference type="PANTHER" id="PTHR39342">
    <property type="entry name" value="UPF0283 MEMBRANE PROTEIN YCJF"/>
    <property type="match status" value="1"/>
</dbReference>